<dbReference type="GO" id="GO:0016747">
    <property type="term" value="F:acyltransferase activity, transferring groups other than amino-acyl groups"/>
    <property type="evidence" value="ECO:0007669"/>
    <property type="project" value="InterPro"/>
</dbReference>
<evidence type="ECO:0000313" key="3">
    <source>
        <dbReference type="Proteomes" id="UP000018439"/>
    </source>
</evidence>
<proteinExistence type="predicted"/>
<protein>
    <recommendedName>
        <fullName evidence="1">N-acetyltransferase domain-containing protein</fullName>
    </recommendedName>
</protein>
<dbReference type="PROSITE" id="PS51186">
    <property type="entry name" value="GNAT"/>
    <property type="match status" value="1"/>
</dbReference>
<name>F3ZS87_9BACE</name>
<keyword evidence="3" id="KW-1185">Reference proteome</keyword>
<dbReference type="InterPro" id="IPR000182">
    <property type="entry name" value="GNAT_dom"/>
</dbReference>
<dbReference type="AlphaFoldDB" id="F3ZS87"/>
<sequence length="166" mass="19566">MKLNILPMTQPEAKEIAANWHYDGVYAFYDRDVNTHEFAQFLSVQSRRDDYFSVFADGELIGFFSFKENEKGIVDMDCGMKPSWTGKGWGIQFMPFGIDFIVKRSHPSVIRVDLPLFNHRALSLVRRLGFEPVHEYSHQVDKHPYTFLQMVYWVRGDETSYHKEFK</sequence>
<dbReference type="Pfam" id="PF00583">
    <property type="entry name" value="Acetyltransf_1"/>
    <property type="match status" value="1"/>
</dbReference>
<dbReference type="eggNOG" id="COG1670">
    <property type="taxonomic scope" value="Bacteria"/>
</dbReference>
<feature type="domain" description="N-acetyltransferase" evidence="1">
    <location>
        <begin position="3"/>
        <end position="155"/>
    </location>
</feature>
<gene>
    <name evidence="2" type="ORF">Bcop_1931</name>
</gene>
<dbReference type="OrthoDB" id="9811523at2"/>
<organism evidence="2 3">
    <name type="scientific">Bacteroides coprosuis DSM 18011</name>
    <dbReference type="NCBI Taxonomy" id="679937"/>
    <lineage>
        <taxon>Bacteria</taxon>
        <taxon>Pseudomonadati</taxon>
        <taxon>Bacteroidota</taxon>
        <taxon>Bacteroidia</taxon>
        <taxon>Bacteroidales</taxon>
        <taxon>Bacteroidaceae</taxon>
        <taxon>Bacteroides</taxon>
    </lineage>
</organism>
<dbReference type="STRING" id="679937.Bcop_1931"/>
<evidence type="ECO:0000313" key="2">
    <source>
        <dbReference type="EMBL" id="EGJ72108.1"/>
    </source>
</evidence>
<reference evidence="2 3" key="1">
    <citation type="journal article" date="2011" name="Stand. Genomic Sci.">
        <title>Non-contiguous finished genome sequence of Bacteroides coprosuis type strain (PC139).</title>
        <authorList>
            <person name="Land M."/>
            <person name="Held B."/>
            <person name="Gronow S."/>
            <person name="Abt B."/>
            <person name="Lucas S."/>
            <person name="Del Rio T.G."/>
            <person name="Nolan M."/>
            <person name="Tice H."/>
            <person name="Cheng J.F."/>
            <person name="Pitluck S."/>
            <person name="Liolios K."/>
            <person name="Pagani I."/>
            <person name="Ivanova N."/>
            <person name="Mavromatis K."/>
            <person name="Mikhailova N."/>
            <person name="Pati A."/>
            <person name="Tapia R."/>
            <person name="Han C."/>
            <person name="Goodwin L."/>
            <person name="Chen A."/>
            <person name="Palaniappan K."/>
            <person name="Hauser L."/>
            <person name="Brambilla E.M."/>
            <person name="Rohde M."/>
            <person name="Goker M."/>
            <person name="Detter J.C."/>
            <person name="Woyke T."/>
            <person name="Bristow J."/>
            <person name="Eisen J.A."/>
            <person name="Markowitz V."/>
            <person name="Hugenholtz P."/>
            <person name="Kyrpides N.C."/>
            <person name="Klenk H.P."/>
            <person name="Lapidus A."/>
        </authorList>
    </citation>
    <scope>NUCLEOTIDE SEQUENCE</scope>
    <source>
        <strain evidence="2 3">DSM 18011</strain>
    </source>
</reference>
<accession>F3ZS87</accession>
<dbReference type="InterPro" id="IPR016181">
    <property type="entry name" value="Acyl_CoA_acyltransferase"/>
</dbReference>
<dbReference type="Proteomes" id="UP000018439">
    <property type="component" value="Chromosome"/>
</dbReference>
<dbReference type="SUPFAM" id="SSF55729">
    <property type="entry name" value="Acyl-CoA N-acyltransferases (Nat)"/>
    <property type="match status" value="1"/>
</dbReference>
<dbReference type="HOGENOM" id="CLU_114564_1_0_10"/>
<dbReference type="EMBL" id="CM001167">
    <property type="protein sequence ID" value="EGJ72108.1"/>
    <property type="molecule type" value="Genomic_DNA"/>
</dbReference>
<dbReference type="Gene3D" id="3.40.630.30">
    <property type="match status" value="1"/>
</dbReference>
<evidence type="ECO:0000259" key="1">
    <source>
        <dbReference type="PROSITE" id="PS51186"/>
    </source>
</evidence>